<organism evidence="1 2">
    <name type="scientific">Westerdykella ornata</name>
    <dbReference type="NCBI Taxonomy" id="318751"/>
    <lineage>
        <taxon>Eukaryota</taxon>
        <taxon>Fungi</taxon>
        <taxon>Dikarya</taxon>
        <taxon>Ascomycota</taxon>
        <taxon>Pezizomycotina</taxon>
        <taxon>Dothideomycetes</taxon>
        <taxon>Pleosporomycetidae</taxon>
        <taxon>Pleosporales</taxon>
        <taxon>Sporormiaceae</taxon>
        <taxon>Westerdykella</taxon>
    </lineage>
</organism>
<evidence type="ECO:0000313" key="1">
    <source>
        <dbReference type="EMBL" id="KAF2278828.1"/>
    </source>
</evidence>
<dbReference type="RefSeq" id="XP_033656367.1">
    <property type="nucleotide sequence ID" value="XM_033793862.1"/>
</dbReference>
<dbReference type="EMBL" id="ML986487">
    <property type="protein sequence ID" value="KAF2278828.1"/>
    <property type="molecule type" value="Genomic_DNA"/>
</dbReference>
<dbReference type="AlphaFoldDB" id="A0A6A6JSI1"/>
<protein>
    <submittedName>
        <fullName evidence="1">Uncharacterized protein</fullName>
    </submittedName>
</protein>
<dbReference type="Proteomes" id="UP000800097">
    <property type="component" value="Unassembled WGS sequence"/>
</dbReference>
<name>A0A6A6JSI1_WESOR</name>
<accession>A0A6A6JSI1</accession>
<evidence type="ECO:0000313" key="2">
    <source>
        <dbReference type="Proteomes" id="UP000800097"/>
    </source>
</evidence>
<dbReference type="GeneID" id="54547037"/>
<proteinExistence type="predicted"/>
<gene>
    <name evidence="1" type="ORF">EI97DRAFT_220766</name>
</gene>
<keyword evidence="2" id="KW-1185">Reference proteome</keyword>
<reference evidence="1" key="1">
    <citation type="journal article" date="2020" name="Stud. Mycol.">
        <title>101 Dothideomycetes genomes: a test case for predicting lifestyles and emergence of pathogens.</title>
        <authorList>
            <person name="Haridas S."/>
            <person name="Albert R."/>
            <person name="Binder M."/>
            <person name="Bloem J."/>
            <person name="Labutti K."/>
            <person name="Salamov A."/>
            <person name="Andreopoulos B."/>
            <person name="Baker S."/>
            <person name="Barry K."/>
            <person name="Bills G."/>
            <person name="Bluhm B."/>
            <person name="Cannon C."/>
            <person name="Castanera R."/>
            <person name="Culley D."/>
            <person name="Daum C."/>
            <person name="Ezra D."/>
            <person name="Gonzalez J."/>
            <person name="Henrissat B."/>
            <person name="Kuo A."/>
            <person name="Liang C."/>
            <person name="Lipzen A."/>
            <person name="Lutzoni F."/>
            <person name="Magnuson J."/>
            <person name="Mondo S."/>
            <person name="Nolan M."/>
            <person name="Ohm R."/>
            <person name="Pangilinan J."/>
            <person name="Park H.-J."/>
            <person name="Ramirez L."/>
            <person name="Alfaro M."/>
            <person name="Sun H."/>
            <person name="Tritt A."/>
            <person name="Yoshinaga Y."/>
            <person name="Zwiers L.-H."/>
            <person name="Turgeon B."/>
            <person name="Goodwin S."/>
            <person name="Spatafora J."/>
            <person name="Crous P."/>
            <person name="Grigoriev I."/>
        </authorList>
    </citation>
    <scope>NUCLEOTIDE SEQUENCE</scope>
    <source>
        <strain evidence="1">CBS 379.55</strain>
    </source>
</reference>
<sequence length="212" mass="23703">MCMESVLADCCEVEPVRVEPVRREVKILLVQLSGKAYSWIAQVGRYITHHVFCTLYTLQLHPLSRLIYLEATLSLRHSVGGDRTSFMGKSPYVQEVRECAIPHVDDIPSLEPRMLDDAWRCFSIDKRCQSQLARGRARRSTGPYLGRLRTGPMTLVCFGGDGQVVVLPIYSSASSHEGWADWLHSLPTLSSPRCFLEKKMAESATFGNVGSG</sequence>